<proteinExistence type="predicted"/>
<dbReference type="PROSITE" id="PS51318">
    <property type="entry name" value="TAT"/>
    <property type="match status" value="1"/>
</dbReference>
<reference evidence="3 4" key="1">
    <citation type="journal article" date="2018" name="Sci. Rep.">
        <title>A novel species of the marine cyanobacterium Acaryochloris with a unique pigment content and lifestyle.</title>
        <authorList>
            <person name="Partensky F."/>
            <person name="Six C."/>
            <person name="Ratin M."/>
            <person name="Garczarek L."/>
            <person name="Vaulot D."/>
            <person name="Probert I."/>
            <person name="Calteau A."/>
            <person name="Gourvil P."/>
            <person name="Marie D."/>
            <person name="Grebert T."/>
            <person name="Bouchier C."/>
            <person name="Le Panse S."/>
            <person name="Gachenot M."/>
            <person name="Rodriguez F."/>
            <person name="Garrido J.L."/>
        </authorList>
    </citation>
    <scope>NUCLEOTIDE SEQUENCE [LARGE SCALE GENOMIC DNA]</scope>
    <source>
        <strain evidence="3 4">RCC1774</strain>
    </source>
</reference>
<dbReference type="PANTHER" id="PTHR43143">
    <property type="entry name" value="METALLOPHOSPHOESTERASE, CALCINEURIN SUPERFAMILY"/>
    <property type="match status" value="1"/>
</dbReference>
<keyword evidence="3" id="KW-0378">Hydrolase</keyword>
<evidence type="ECO:0000256" key="1">
    <source>
        <dbReference type="SAM" id="MobiDB-lite"/>
    </source>
</evidence>
<evidence type="ECO:0000259" key="2">
    <source>
        <dbReference type="Pfam" id="PF00149"/>
    </source>
</evidence>
<dbReference type="Gene3D" id="3.60.21.10">
    <property type="match status" value="1"/>
</dbReference>
<dbReference type="InterPro" id="IPR006311">
    <property type="entry name" value="TAT_signal"/>
</dbReference>
<dbReference type="InterPro" id="IPR051918">
    <property type="entry name" value="STPP_CPPED1"/>
</dbReference>
<feature type="domain" description="Calcineurin-like phosphoesterase" evidence="2">
    <location>
        <begin position="63"/>
        <end position="280"/>
    </location>
</feature>
<dbReference type="OrthoDB" id="651281at2"/>
<keyword evidence="4" id="KW-1185">Reference proteome</keyword>
<dbReference type="PANTHER" id="PTHR43143:SF1">
    <property type="entry name" value="SERINE_THREONINE-PROTEIN PHOSPHATASE CPPED1"/>
    <property type="match status" value="1"/>
</dbReference>
<comment type="caution">
    <text evidence="3">The sequence shown here is derived from an EMBL/GenBank/DDBJ whole genome shotgun (WGS) entry which is preliminary data.</text>
</comment>
<dbReference type="EMBL" id="PQWO01000009">
    <property type="protein sequence ID" value="PZD72573.1"/>
    <property type="molecule type" value="Genomic_DNA"/>
</dbReference>
<organism evidence="3 4">
    <name type="scientific">Acaryochloris thomasi RCC1774</name>
    <dbReference type="NCBI Taxonomy" id="1764569"/>
    <lineage>
        <taxon>Bacteria</taxon>
        <taxon>Bacillati</taxon>
        <taxon>Cyanobacteriota</taxon>
        <taxon>Cyanophyceae</taxon>
        <taxon>Acaryochloridales</taxon>
        <taxon>Acaryochloridaceae</taxon>
        <taxon>Acaryochloris</taxon>
        <taxon>Acaryochloris thomasi</taxon>
    </lineage>
</organism>
<dbReference type="Proteomes" id="UP000248857">
    <property type="component" value="Unassembled WGS sequence"/>
</dbReference>
<dbReference type="AlphaFoldDB" id="A0A2W1JFV7"/>
<dbReference type="SUPFAM" id="SSF56300">
    <property type="entry name" value="Metallo-dependent phosphatases"/>
    <property type="match status" value="1"/>
</dbReference>
<evidence type="ECO:0000313" key="3">
    <source>
        <dbReference type="EMBL" id="PZD72573.1"/>
    </source>
</evidence>
<accession>A0A2W1JFV7</accession>
<protein>
    <submittedName>
        <fullName evidence="3">3',5'-cyclic adenosine monophosphate phosphodiesterase CpdA</fullName>
        <ecNumber evidence="3">3.1.4.53</ecNumber>
    </submittedName>
</protein>
<sequence length="378" mass="42042">MPLNRRKFLLLGGTTIGLATSAAVRGLDRKSASQANHNLSSAPQTSPSPAPQGVFAPQRGDVRLIVISDMNSQYGSTTYRAEVEAAVKMLPDWQPDLVICAGDMVAGQSLKLSQQQVQSMWDAFGQKILQPIRKTGLPFALTLGNHDASSYRNPNGKYVYALDREVANSYWSHQEPGLQYVDRADFPFYYSFQQNEIFYLVWDASSANISDEERVWAERSLASDVAQQAKMRIVIGHLPFYAVAQGRDRAGEILNRADELRLLLERHNVHTYICGHHHVYFPGRAGELEMLHTGALGSGPRSWLGSNTAPIQTLTVVDITLDTQTTSYTTYDMGSLEIVKTEQIPRLLVGPNGRELRRDLTLADLTPEESNQQHVLSK</sequence>
<name>A0A2W1JFV7_9CYAN</name>
<dbReference type="GO" id="GO:0004115">
    <property type="term" value="F:3',5'-cyclic-AMP phosphodiesterase activity"/>
    <property type="evidence" value="ECO:0007669"/>
    <property type="project" value="UniProtKB-EC"/>
</dbReference>
<gene>
    <name evidence="3" type="primary">cpdA_5</name>
    <name evidence="3" type="ORF">C1752_03408</name>
</gene>
<dbReference type="Pfam" id="PF00149">
    <property type="entry name" value="Metallophos"/>
    <property type="match status" value="1"/>
</dbReference>
<feature type="region of interest" description="Disordered" evidence="1">
    <location>
        <begin position="29"/>
        <end position="54"/>
    </location>
</feature>
<dbReference type="InterPro" id="IPR029052">
    <property type="entry name" value="Metallo-depent_PP-like"/>
</dbReference>
<dbReference type="EC" id="3.1.4.53" evidence="3"/>
<evidence type="ECO:0000313" key="4">
    <source>
        <dbReference type="Proteomes" id="UP000248857"/>
    </source>
</evidence>
<dbReference type="InterPro" id="IPR004843">
    <property type="entry name" value="Calcineurin-like_PHP"/>
</dbReference>